<dbReference type="PANTHER" id="PTHR24186:SF37">
    <property type="entry name" value="PGG DOMAIN-CONTAINING PROTEIN"/>
    <property type="match status" value="1"/>
</dbReference>
<keyword evidence="10" id="KW-1185">Reference proteome</keyword>
<dbReference type="Pfam" id="PF12796">
    <property type="entry name" value="Ank_2"/>
    <property type="match status" value="1"/>
</dbReference>
<dbReference type="Gene3D" id="1.25.40.20">
    <property type="entry name" value="Ankyrin repeat-containing domain"/>
    <property type="match status" value="1"/>
</dbReference>
<evidence type="ECO:0000313" key="10">
    <source>
        <dbReference type="Proteomes" id="UP001652660"/>
    </source>
</evidence>
<dbReference type="GeneID" id="113691292"/>
<feature type="repeat" description="ANK" evidence="7">
    <location>
        <begin position="112"/>
        <end position="134"/>
    </location>
</feature>
<feature type="domain" description="PGG" evidence="9">
    <location>
        <begin position="260"/>
        <end position="381"/>
    </location>
</feature>
<feature type="transmembrane region" description="Helical" evidence="8">
    <location>
        <begin position="364"/>
        <end position="383"/>
    </location>
</feature>
<protein>
    <submittedName>
        <fullName evidence="11">Uncharacterized protein isoform X1</fullName>
    </submittedName>
</protein>
<evidence type="ECO:0000256" key="7">
    <source>
        <dbReference type="PROSITE-ProRule" id="PRU00023"/>
    </source>
</evidence>
<evidence type="ECO:0000256" key="1">
    <source>
        <dbReference type="ARBA" id="ARBA00004141"/>
    </source>
</evidence>
<dbReference type="Proteomes" id="UP001652660">
    <property type="component" value="Chromosome 6c"/>
</dbReference>
<dbReference type="InterPro" id="IPR002110">
    <property type="entry name" value="Ankyrin_rpt"/>
</dbReference>
<feature type="transmembrane region" description="Helical" evidence="8">
    <location>
        <begin position="327"/>
        <end position="352"/>
    </location>
</feature>
<evidence type="ECO:0000256" key="6">
    <source>
        <dbReference type="ARBA" id="ARBA00023136"/>
    </source>
</evidence>
<dbReference type="InterPro" id="IPR026961">
    <property type="entry name" value="PGG_dom"/>
</dbReference>
<dbReference type="PANTHER" id="PTHR24186">
    <property type="entry name" value="PROTEIN PHOSPHATASE 1 REGULATORY SUBUNIT"/>
    <property type="match status" value="1"/>
</dbReference>
<evidence type="ECO:0000256" key="8">
    <source>
        <dbReference type="SAM" id="Phobius"/>
    </source>
</evidence>
<comment type="subcellular location">
    <subcellularLocation>
        <location evidence="1">Membrane</location>
        <topology evidence="1">Multi-pass membrane protein</topology>
    </subcellularLocation>
</comment>
<feature type="repeat" description="ANK" evidence="7">
    <location>
        <begin position="182"/>
        <end position="214"/>
    </location>
</feature>
<dbReference type="PROSITE" id="PS50297">
    <property type="entry name" value="ANK_REP_REGION"/>
    <property type="match status" value="2"/>
</dbReference>
<keyword evidence="6 8" id="KW-0472">Membrane</keyword>
<keyword evidence="4 8" id="KW-1133">Transmembrane helix</keyword>
<organism evidence="10 11">
    <name type="scientific">Coffea arabica</name>
    <name type="common">Arabian coffee</name>
    <dbReference type="NCBI Taxonomy" id="13443"/>
    <lineage>
        <taxon>Eukaryota</taxon>
        <taxon>Viridiplantae</taxon>
        <taxon>Streptophyta</taxon>
        <taxon>Embryophyta</taxon>
        <taxon>Tracheophyta</taxon>
        <taxon>Spermatophyta</taxon>
        <taxon>Magnoliopsida</taxon>
        <taxon>eudicotyledons</taxon>
        <taxon>Gunneridae</taxon>
        <taxon>Pentapetalae</taxon>
        <taxon>asterids</taxon>
        <taxon>lamiids</taxon>
        <taxon>Gentianales</taxon>
        <taxon>Rubiaceae</taxon>
        <taxon>Ixoroideae</taxon>
        <taxon>Gardenieae complex</taxon>
        <taxon>Bertiereae - Coffeeae clade</taxon>
        <taxon>Coffeeae</taxon>
        <taxon>Coffea</taxon>
    </lineage>
</organism>
<dbReference type="InterPro" id="IPR036770">
    <property type="entry name" value="Ankyrin_rpt-contain_sf"/>
</dbReference>
<dbReference type="RefSeq" id="XP_071909390.1">
    <property type="nucleotide sequence ID" value="XM_072053289.1"/>
</dbReference>
<feature type="transmembrane region" description="Helical" evidence="8">
    <location>
        <begin position="395"/>
        <end position="421"/>
    </location>
</feature>
<evidence type="ECO:0000256" key="5">
    <source>
        <dbReference type="ARBA" id="ARBA00023043"/>
    </source>
</evidence>
<evidence type="ECO:0000256" key="4">
    <source>
        <dbReference type="ARBA" id="ARBA00022989"/>
    </source>
</evidence>
<keyword evidence="3" id="KW-0677">Repeat</keyword>
<dbReference type="Pfam" id="PF13857">
    <property type="entry name" value="Ank_5"/>
    <property type="match status" value="2"/>
</dbReference>
<gene>
    <name evidence="11" type="primary">LOC113691292</name>
</gene>
<name>A0ABM4UQ34_COFAR</name>
<accession>A0ABM4UQ34</accession>
<evidence type="ECO:0000256" key="2">
    <source>
        <dbReference type="ARBA" id="ARBA00022692"/>
    </source>
</evidence>
<dbReference type="SMART" id="SM00248">
    <property type="entry name" value="ANK"/>
    <property type="match status" value="6"/>
</dbReference>
<evidence type="ECO:0000256" key="3">
    <source>
        <dbReference type="ARBA" id="ARBA00022737"/>
    </source>
</evidence>
<proteinExistence type="predicted"/>
<dbReference type="Pfam" id="PF13962">
    <property type="entry name" value="PGG"/>
    <property type="match status" value="1"/>
</dbReference>
<sequence>MERLEMEKRLYGAAFEGNENTLHELLQEDKLVLDRVSLACFNYNNPLHIAINRGHEKFVEAILDHNPELLGNLEDSRQKWSSLHLASARGQLRIVEALVSVDPERCFDSDQDGRNPLHIAAIKGKIEVFEVLVDARPFAAREKTKRGETILHLCVKYHQLEALKKLVEAVDDDEFLNQTDGDGLTILHLAVIGKQIEIINYLLTTRIELNARNAKGQTALNMVPQNPKDRQKEIEKSLRQADALTADEITNQQSNFDQVKWLEQKIKALMVVASLIANMAFQAGINPPGGVWQDDQTEHSQENPSLNNAHDAGQSIMAYHKIQFYRFFISFNTIAFVSSLGTISLLISGLPFRRRVFMRILNGVMWLTATSILLSYGISVAFVTPESTKQRPGNVAVVAWSFVITIYLLGIAAAYSTNTWWKLCGRIKWRSRNSVSAVIENNRNGLKNLPIKLLYQVTDLHLYCFNVFDSVNLSIHQHHLELLFFFRFFLSLSTPQSINFSCCT</sequence>
<evidence type="ECO:0000313" key="11">
    <source>
        <dbReference type="RefSeq" id="XP_071909390.1"/>
    </source>
</evidence>
<dbReference type="PROSITE" id="PS50088">
    <property type="entry name" value="ANK_REPEAT"/>
    <property type="match status" value="2"/>
</dbReference>
<evidence type="ECO:0000259" key="9">
    <source>
        <dbReference type="Pfam" id="PF13962"/>
    </source>
</evidence>
<keyword evidence="2 8" id="KW-0812">Transmembrane</keyword>
<dbReference type="SUPFAM" id="SSF48403">
    <property type="entry name" value="Ankyrin repeat"/>
    <property type="match status" value="1"/>
</dbReference>
<reference evidence="11" key="1">
    <citation type="submission" date="2025-08" db="UniProtKB">
        <authorList>
            <consortium name="RefSeq"/>
        </authorList>
    </citation>
    <scope>IDENTIFICATION</scope>
    <source>
        <tissue evidence="11">Leaves</tissue>
    </source>
</reference>
<keyword evidence="5 7" id="KW-0040">ANK repeat</keyword>